<feature type="active site" description="Proton acceptor" evidence="8">
    <location>
        <position position="1027"/>
    </location>
</feature>
<dbReference type="InterPro" id="IPR016035">
    <property type="entry name" value="Acyl_Trfase/lysoPLipase"/>
</dbReference>
<evidence type="ECO:0000256" key="6">
    <source>
        <dbReference type="ARBA" id="ARBA00023098"/>
    </source>
</evidence>
<keyword evidence="1" id="KW-0479">Metal-binding</keyword>
<keyword evidence="2 7" id="KW-0863">Zinc-finger</keyword>
<dbReference type="CDD" id="cd07199">
    <property type="entry name" value="Pat17_PNPLA8_PNPLA9_like"/>
    <property type="match status" value="1"/>
</dbReference>
<evidence type="ECO:0000259" key="12">
    <source>
        <dbReference type="PROSITE" id="PS51635"/>
    </source>
</evidence>
<evidence type="ECO:0000256" key="3">
    <source>
        <dbReference type="ARBA" id="ARBA00022801"/>
    </source>
</evidence>
<feature type="active site" description="Nucleophile" evidence="8">
    <location>
        <position position="870"/>
    </location>
</feature>
<feature type="compositionally biased region" description="Polar residues" evidence="9">
    <location>
        <begin position="68"/>
        <end position="105"/>
    </location>
</feature>
<evidence type="ECO:0000256" key="4">
    <source>
        <dbReference type="ARBA" id="ARBA00022833"/>
    </source>
</evidence>
<dbReference type="GO" id="GO:0047499">
    <property type="term" value="F:calcium-independent phospholipase A2 activity"/>
    <property type="evidence" value="ECO:0007669"/>
    <property type="project" value="TreeGrafter"/>
</dbReference>
<keyword evidence="10" id="KW-0732">Signal</keyword>
<keyword evidence="3 8" id="KW-0378">Hydrolase</keyword>
<feature type="short sequence motif" description="GXGXXG" evidence="8">
    <location>
        <begin position="834"/>
        <end position="839"/>
    </location>
</feature>
<dbReference type="GO" id="GO:0016042">
    <property type="term" value="P:lipid catabolic process"/>
    <property type="evidence" value="ECO:0007669"/>
    <property type="project" value="UniProtKB-UniRule"/>
</dbReference>
<evidence type="ECO:0000256" key="2">
    <source>
        <dbReference type="ARBA" id="ARBA00022771"/>
    </source>
</evidence>
<dbReference type="InterPro" id="IPR001841">
    <property type="entry name" value="Znf_RING"/>
</dbReference>
<keyword evidence="4" id="KW-0862">Zinc</keyword>
<feature type="domain" description="PNPLA" evidence="12">
    <location>
        <begin position="830"/>
        <end position="1040"/>
    </location>
</feature>
<feature type="region of interest" description="Disordered" evidence="9">
    <location>
        <begin position="60"/>
        <end position="114"/>
    </location>
</feature>
<protein>
    <recommendedName>
        <fullName evidence="15">PNPLA domain-containing protein</fullName>
    </recommendedName>
</protein>
<evidence type="ECO:0000256" key="10">
    <source>
        <dbReference type="SAM" id="SignalP"/>
    </source>
</evidence>
<evidence type="ECO:0000313" key="13">
    <source>
        <dbReference type="EMBL" id="PMD12998.1"/>
    </source>
</evidence>
<dbReference type="SUPFAM" id="SSF52540">
    <property type="entry name" value="P-loop containing nucleoside triphosphate hydrolases"/>
    <property type="match status" value="1"/>
</dbReference>
<dbReference type="PANTHER" id="PTHR24185">
    <property type="entry name" value="CALCIUM-INDEPENDENT PHOSPHOLIPASE A2-GAMMA"/>
    <property type="match status" value="1"/>
</dbReference>
<feature type="compositionally biased region" description="Low complexity" evidence="9">
    <location>
        <begin position="1364"/>
        <end position="1375"/>
    </location>
</feature>
<accession>A0A2J6PG46</accession>
<evidence type="ECO:0000256" key="5">
    <source>
        <dbReference type="ARBA" id="ARBA00022963"/>
    </source>
</evidence>
<feature type="chain" id="PRO_5014415389" description="PNPLA domain-containing protein" evidence="10">
    <location>
        <begin position="25"/>
        <end position="1458"/>
    </location>
</feature>
<dbReference type="CDD" id="cd16449">
    <property type="entry name" value="RING-HC"/>
    <property type="match status" value="1"/>
</dbReference>
<feature type="domain" description="RING-type" evidence="11">
    <location>
        <begin position="761"/>
        <end position="804"/>
    </location>
</feature>
<dbReference type="Gene3D" id="3.40.1090.10">
    <property type="entry name" value="Cytosolic phospholipase A2 catalytic domain"/>
    <property type="match status" value="1"/>
</dbReference>
<dbReference type="GO" id="GO:0046486">
    <property type="term" value="P:glycerolipid metabolic process"/>
    <property type="evidence" value="ECO:0007669"/>
    <property type="project" value="UniProtKB-ARBA"/>
</dbReference>
<dbReference type="Pfam" id="PF01734">
    <property type="entry name" value="Patatin"/>
    <property type="match status" value="1"/>
</dbReference>
<dbReference type="GO" id="GO:0008270">
    <property type="term" value="F:zinc ion binding"/>
    <property type="evidence" value="ECO:0007669"/>
    <property type="project" value="UniProtKB-KW"/>
</dbReference>
<dbReference type="InterPro" id="IPR002641">
    <property type="entry name" value="PNPLA_dom"/>
</dbReference>
<dbReference type="PANTHER" id="PTHR24185:SF1">
    <property type="entry name" value="CALCIUM-INDEPENDENT PHOSPHOLIPASE A2-GAMMA"/>
    <property type="match status" value="1"/>
</dbReference>
<dbReference type="InterPro" id="IPR017907">
    <property type="entry name" value="Znf_RING_CS"/>
</dbReference>
<feature type="short sequence motif" description="DGA/G" evidence="8">
    <location>
        <begin position="1027"/>
        <end position="1029"/>
    </location>
</feature>
<keyword evidence="5 8" id="KW-0442">Lipid degradation</keyword>
<dbReference type="PROSITE" id="PS00518">
    <property type="entry name" value="ZF_RING_1"/>
    <property type="match status" value="1"/>
</dbReference>
<feature type="short sequence motif" description="GXSXG" evidence="8">
    <location>
        <begin position="868"/>
        <end position="872"/>
    </location>
</feature>
<dbReference type="GO" id="GO:0019369">
    <property type="term" value="P:arachidonate metabolic process"/>
    <property type="evidence" value="ECO:0007669"/>
    <property type="project" value="TreeGrafter"/>
</dbReference>
<dbReference type="CDD" id="cd19757">
    <property type="entry name" value="Bbox1"/>
    <property type="match status" value="1"/>
</dbReference>
<feature type="region of interest" description="Disordered" evidence="9">
    <location>
        <begin position="320"/>
        <end position="346"/>
    </location>
</feature>
<dbReference type="PROSITE" id="PS51635">
    <property type="entry name" value="PNPLA"/>
    <property type="match status" value="1"/>
</dbReference>
<organism evidence="13 14">
    <name type="scientific">Hyaloscypha hepaticicola</name>
    <dbReference type="NCBI Taxonomy" id="2082293"/>
    <lineage>
        <taxon>Eukaryota</taxon>
        <taxon>Fungi</taxon>
        <taxon>Dikarya</taxon>
        <taxon>Ascomycota</taxon>
        <taxon>Pezizomycotina</taxon>
        <taxon>Leotiomycetes</taxon>
        <taxon>Helotiales</taxon>
        <taxon>Hyaloscyphaceae</taxon>
        <taxon>Hyaloscypha</taxon>
    </lineage>
</organism>
<keyword evidence="14" id="KW-1185">Reference proteome</keyword>
<sequence length="1458" mass="165029">MTGTGSRIFLKFALLSRLGLLAKATKYKSNRVSSYVFLSIANSKMASRISQYLDMPAPTRPAPKHFLSPSNQSHTSYSLTPEVSEASNRNRRPSQVSSRSIQSTPAPFPPPSRCDSVAEPCDVCEKTNVTTWTCIQCNNDSFCDECWGKERAHRRGAVGFDGKPHEKTDRRVVKRLREILEPERSPEQQQELHRGDEDTTWFGIARDSANLPIFQDYERYASIMAQSRTSEVNVRYPQLVSFIGQTGAGKSTLVKMLIDHQENSLGIGKKFPSPVTGSINDNIPTSGDVHLYSDPATYYSATPMLYADCEGLDGGENVPRGARYKLKDDAPPPTARSTSARNDPSFRRKIRKVAHSSQRDITWATTPETRKREYAVTQLYPRLLYTFSDVVVFVLRNPKVFESIVLEKLLDWASASIEKSLNQPALPHVIIALNATDLKIDEKQWDIKEATRILMSDIEGAISRVPRFGEYALMWRNAGRSIRTTKDLLECYYSSVTVVRIPTHGRYMLINEQIGKLHNEIRKSCEASYLTKKRVRMLSNDEKLQVYLQSAFDHFSQNLDVPFDFVKEAVKNNPIPRDFGGNILKLAIAVKDNNKFVNRYDGPKIFTELSHMVASCLMLNSARQSLLGSTVQLLDDIYADMCDEALDNFCNMYWPCSFRNQYGQCCNMKSGHNPKGHQNSTGRILGAGEYKSDFHFDDYADEWINNIRLELEKIQQQVHETMFRHQSWTEPDAAAKIHRRVMNEFYRNVGDVLQFVSHSTCFSCLRELPEHPLPCGHVLCTPCVQSYGRQAEKTVMKMDYCPLHYVETEFVNEFPWKIKVKPQYAGTRILSLDGGGVRGIVELEVLKAIEKALGGNLPIQAFFDLIVGTSTGGIIALGLGVENWSVEHCIRKFTSLCADAFTPREFLKVPVLGKLATVNHRSMYKTKPFEKALQESFEDRPLFGGLNSQEGHMIKVAVTSTTLMDQQPVVLANYNRPDLQGYKSYTFERQDKPAMELKTWEAARATSAAPPYFKNFTKHETKTSYIDGALYHNNPVGVAHHERILIWKDVGVQQPDVFLSIGTGHHGQPDEDTVVSTSFLGKFSPTRKEVLPPAPNVPLGNLRTFSTFTGQLWNTVSSRFDNILNCTKIWNDFRVDVLGGPYTSDRRRYIRLSPDLGFKIPKLDEVDRLRDIQQAARDQLTSPAYSARVKEVAHRLISSTFFFEKTEASTKEVDGKYECSGFICCRFHTGTEEMKALGRYILDCMKGSFEPYFTVQEDRRYENAQKVPISEDVLKDMYIRGRFIMEPIHIIVSKQLSKTTIYLCLQEGSYPHSGDSNLPLSGFPRTLMTEELTQKPLPSTAIHRNSGSLKGRPNRRRRQIPKTSSSGGESSSSHHSSLRRVKSQSNLNQAGAQPEIGFPTSPEDVSQWSRRRNSVDMGTHPSGIYELDDTSPTMAPSETLTRNDQIPLRRRNPFRLVV</sequence>
<evidence type="ECO:0000259" key="11">
    <source>
        <dbReference type="PROSITE" id="PS50089"/>
    </source>
</evidence>
<evidence type="ECO:0000256" key="1">
    <source>
        <dbReference type="ARBA" id="ARBA00022723"/>
    </source>
</evidence>
<feature type="compositionally biased region" description="Polar residues" evidence="9">
    <location>
        <begin position="1430"/>
        <end position="1439"/>
    </location>
</feature>
<proteinExistence type="predicted"/>
<dbReference type="EMBL" id="KZ613537">
    <property type="protein sequence ID" value="PMD12998.1"/>
    <property type="molecule type" value="Genomic_DNA"/>
</dbReference>
<dbReference type="GO" id="GO:0016020">
    <property type="term" value="C:membrane"/>
    <property type="evidence" value="ECO:0007669"/>
    <property type="project" value="TreeGrafter"/>
</dbReference>
<dbReference type="OrthoDB" id="194358at2759"/>
<gene>
    <name evidence="13" type="ORF">NA56DRAFT_712462</name>
</gene>
<name>A0A2J6PG46_9HELO</name>
<feature type="signal peptide" evidence="10">
    <location>
        <begin position="1"/>
        <end position="24"/>
    </location>
</feature>
<keyword evidence="6 8" id="KW-0443">Lipid metabolism</keyword>
<evidence type="ECO:0000256" key="7">
    <source>
        <dbReference type="PROSITE-ProRule" id="PRU00175"/>
    </source>
</evidence>
<evidence type="ECO:0000256" key="9">
    <source>
        <dbReference type="SAM" id="MobiDB-lite"/>
    </source>
</evidence>
<dbReference type="PROSITE" id="PS50089">
    <property type="entry name" value="ZF_RING_2"/>
    <property type="match status" value="1"/>
</dbReference>
<dbReference type="Proteomes" id="UP000235672">
    <property type="component" value="Unassembled WGS sequence"/>
</dbReference>
<evidence type="ECO:0000313" key="14">
    <source>
        <dbReference type="Proteomes" id="UP000235672"/>
    </source>
</evidence>
<feature type="region of interest" description="Disordered" evidence="9">
    <location>
        <begin position="1333"/>
        <end position="1439"/>
    </location>
</feature>
<evidence type="ECO:0000256" key="8">
    <source>
        <dbReference type="PROSITE-ProRule" id="PRU01161"/>
    </source>
</evidence>
<dbReference type="STRING" id="1745343.A0A2J6PG46"/>
<dbReference type="SUPFAM" id="SSF52151">
    <property type="entry name" value="FabD/lysophospholipase-like"/>
    <property type="match status" value="1"/>
</dbReference>
<evidence type="ECO:0008006" key="15">
    <source>
        <dbReference type="Google" id="ProtNLM"/>
    </source>
</evidence>
<reference evidence="13 14" key="1">
    <citation type="submission" date="2016-05" db="EMBL/GenBank/DDBJ databases">
        <title>A degradative enzymes factory behind the ericoid mycorrhizal symbiosis.</title>
        <authorList>
            <consortium name="DOE Joint Genome Institute"/>
            <person name="Martino E."/>
            <person name="Morin E."/>
            <person name="Grelet G."/>
            <person name="Kuo A."/>
            <person name="Kohler A."/>
            <person name="Daghino S."/>
            <person name="Barry K."/>
            <person name="Choi C."/>
            <person name="Cichocki N."/>
            <person name="Clum A."/>
            <person name="Copeland A."/>
            <person name="Hainaut M."/>
            <person name="Haridas S."/>
            <person name="Labutti K."/>
            <person name="Lindquist E."/>
            <person name="Lipzen A."/>
            <person name="Khouja H.-R."/>
            <person name="Murat C."/>
            <person name="Ohm R."/>
            <person name="Olson A."/>
            <person name="Spatafora J."/>
            <person name="Veneault-Fourrey C."/>
            <person name="Henrissat B."/>
            <person name="Grigoriev I."/>
            <person name="Martin F."/>
            <person name="Perotto S."/>
        </authorList>
    </citation>
    <scope>NUCLEOTIDE SEQUENCE [LARGE SCALE GENOMIC DNA]</scope>
    <source>
        <strain evidence="13 14">UAMH 7357</strain>
    </source>
</reference>
<dbReference type="InterPro" id="IPR027417">
    <property type="entry name" value="P-loop_NTPase"/>
</dbReference>